<keyword evidence="2" id="KW-1185">Reference proteome</keyword>
<organism evidence="1 2">
    <name type="scientific">Cuscuta campestris</name>
    <dbReference type="NCBI Taxonomy" id="132261"/>
    <lineage>
        <taxon>Eukaryota</taxon>
        <taxon>Viridiplantae</taxon>
        <taxon>Streptophyta</taxon>
        <taxon>Embryophyta</taxon>
        <taxon>Tracheophyta</taxon>
        <taxon>Spermatophyta</taxon>
        <taxon>Magnoliopsida</taxon>
        <taxon>eudicotyledons</taxon>
        <taxon>Gunneridae</taxon>
        <taxon>Pentapetalae</taxon>
        <taxon>asterids</taxon>
        <taxon>lamiids</taxon>
        <taxon>Solanales</taxon>
        <taxon>Convolvulaceae</taxon>
        <taxon>Cuscuteae</taxon>
        <taxon>Cuscuta</taxon>
        <taxon>Cuscuta subgen. Grammica</taxon>
        <taxon>Cuscuta sect. Cleistogrammica</taxon>
    </lineage>
</organism>
<dbReference type="EMBL" id="OOIL02004481">
    <property type="protein sequence ID" value="VFQ92172.1"/>
    <property type="molecule type" value="Genomic_DNA"/>
</dbReference>
<gene>
    <name evidence="1" type="ORF">CCAM_LOCUS33948</name>
</gene>
<protein>
    <submittedName>
        <fullName evidence="1">Uncharacterized protein</fullName>
    </submittedName>
</protein>
<sequence length="77" mass="8884">MSLLIPVSAHFRAQYSDCSDIREAINNIEKKLSPSQLEAFRKTPIGHFMGLKNLQFFGQIIHHMLLLLVEDQPDDEF</sequence>
<evidence type="ECO:0000313" key="2">
    <source>
        <dbReference type="Proteomes" id="UP000595140"/>
    </source>
</evidence>
<reference evidence="1 2" key="1">
    <citation type="submission" date="2018-04" db="EMBL/GenBank/DDBJ databases">
        <authorList>
            <person name="Vogel A."/>
        </authorList>
    </citation>
    <scope>NUCLEOTIDE SEQUENCE [LARGE SCALE GENOMIC DNA]</scope>
</reference>
<proteinExistence type="predicted"/>
<dbReference type="AlphaFoldDB" id="A0A484MT98"/>
<dbReference type="OrthoDB" id="1750169at2759"/>
<name>A0A484MT98_9ASTE</name>
<accession>A0A484MT98</accession>
<evidence type="ECO:0000313" key="1">
    <source>
        <dbReference type="EMBL" id="VFQ92172.1"/>
    </source>
</evidence>
<dbReference type="Proteomes" id="UP000595140">
    <property type="component" value="Unassembled WGS sequence"/>
</dbReference>